<dbReference type="EMBL" id="CP032452">
    <property type="protein sequence ID" value="QEZ69738.1"/>
    <property type="molecule type" value="Genomic_DNA"/>
</dbReference>
<dbReference type="AlphaFoldDB" id="A0A5P3XHA4"/>
<feature type="domain" description="DUF6873" evidence="1">
    <location>
        <begin position="20"/>
        <end position="247"/>
    </location>
</feature>
<gene>
    <name evidence="2" type="ORF">D4A35_12920</name>
</gene>
<evidence type="ECO:0000313" key="3">
    <source>
        <dbReference type="Proteomes" id="UP000326961"/>
    </source>
</evidence>
<dbReference type="RefSeq" id="WP_024619973.1">
    <property type="nucleotide sequence ID" value="NZ_CP032452.1"/>
</dbReference>
<dbReference type="Proteomes" id="UP000326961">
    <property type="component" value="Chromosome"/>
</dbReference>
<protein>
    <recommendedName>
        <fullName evidence="1">DUF6873 domain-containing protein</fullName>
    </recommendedName>
</protein>
<evidence type="ECO:0000313" key="2">
    <source>
        <dbReference type="EMBL" id="QEZ69738.1"/>
    </source>
</evidence>
<proteinExistence type="predicted"/>
<reference evidence="2 3" key="1">
    <citation type="submission" date="2018-09" db="EMBL/GenBank/DDBJ databases">
        <title>A clostridial neurotoxin that targets Anopheles mosquitoes.</title>
        <authorList>
            <person name="Contreras E."/>
            <person name="Masuyer G."/>
            <person name="Qureshi N."/>
            <person name="Chawla S."/>
            <person name="Lim H.L."/>
            <person name="Chen J."/>
            <person name="Stenmark P."/>
            <person name="Gill S."/>
        </authorList>
    </citation>
    <scope>NUCLEOTIDE SEQUENCE [LARGE SCALE GENOMIC DNA]</scope>
    <source>
        <strain evidence="2 3">Cbm</strain>
    </source>
</reference>
<sequence>MKVVHSRQSFVIDGDLCLALVDKRITCDIELELKRRKIQIIKTIECKECYDAIKYHPDICVCNLGEGNIVVAPNVYDFYSEILSPLGFNVIKGSRYIEKKYPNNIQYNVTMMGRFAIHNFNYTDEKILDYINKKNLIKINVKQGYSKCSICIVDDNSIITSDKGIYKSVKQYGIDCLLIRPGNINLFQLDYGFIGGCTGFISKNEIAFLGDVKKHPDYELIKKFIKSKNKEIVSLSKEQLLDLGSIIPLMTRKE</sequence>
<organism evidence="2 3">
    <name type="scientific">Paraclostridium bifermentans</name>
    <name type="common">Clostridium bifermentans</name>
    <dbReference type="NCBI Taxonomy" id="1490"/>
    <lineage>
        <taxon>Bacteria</taxon>
        <taxon>Bacillati</taxon>
        <taxon>Bacillota</taxon>
        <taxon>Clostridia</taxon>
        <taxon>Peptostreptococcales</taxon>
        <taxon>Peptostreptococcaceae</taxon>
        <taxon>Paraclostridium</taxon>
    </lineage>
</organism>
<dbReference type="InterPro" id="IPR049238">
    <property type="entry name" value="DUF6873"/>
</dbReference>
<name>A0A5P3XHA4_PARBF</name>
<accession>A0A5P3XHA4</accession>
<dbReference type="Pfam" id="PF21778">
    <property type="entry name" value="DUF6873"/>
    <property type="match status" value="1"/>
</dbReference>
<evidence type="ECO:0000259" key="1">
    <source>
        <dbReference type="Pfam" id="PF21778"/>
    </source>
</evidence>